<dbReference type="EMBL" id="GL945439">
    <property type="protein sequence ID" value="EGO21214.1"/>
    <property type="molecule type" value="Genomic_DNA"/>
</dbReference>
<dbReference type="HOGENOM" id="CLU_463890_0_0_1"/>
<protein>
    <recommendedName>
        <fullName evidence="3">PWWP domain-containing protein</fullName>
    </recommendedName>
</protein>
<feature type="compositionally biased region" description="Basic and acidic residues" evidence="1">
    <location>
        <begin position="202"/>
        <end position="211"/>
    </location>
</feature>
<dbReference type="RefSeq" id="XP_007322171.1">
    <property type="nucleotide sequence ID" value="XM_007322109.1"/>
</dbReference>
<name>F8P6Z8_SERL9</name>
<dbReference type="Proteomes" id="UP000008064">
    <property type="component" value="Unassembled WGS sequence"/>
</dbReference>
<organism>
    <name type="scientific">Serpula lacrymans var. lacrymans (strain S7.9)</name>
    <name type="common">Dry rot fungus</name>
    <dbReference type="NCBI Taxonomy" id="578457"/>
    <lineage>
        <taxon>Eukaryota</taxon>
        <taxon>Fungi</taxon>
        <taxon>Dikarya</taxon>
        <taxon>Basidiomycota</taxon>
        <taxon>Agaricomycotina</taxon>
        <taxon>Agaricomycetes</taxon>
        <taxon>Agaricomycetidae</taxon>
        <taxon>Boletales</taxon>
        <taxon>Coniophorineae</taxon>
        <taxon>Serpulaceae</taxon>
        <taxon>Serpula</taxon>
    </lineage>
</organism>
<evidence type="ECO:0000256" key="1">
    <source>
        <dbReference type="SAM" id="MobiDB-lite"/>
    </source>
</evidence>
<proteinExistence type="predicted"/>
<feature type="region of interest" description="Disordered" evidence="1">
    <location>
        <begin position="186"/>
        <end position="222"/>
    </location>
</feature>
<feature type="compositionally biased region" description="Basic residues" evidence="1">
    <location>
        <begin position="541"/>
        <end position="551"/>
    </location>
</feature>
<dbReference type="KEGG" id="sla:SERLADRAFT_476129"/>
<dbReference type="CDD" id="cd04508">
    <property type="entry name" value="Tudor_SF"/>
    <property type="match status" value="1"/>
</dbReference>
<evidence type="ECO:0000313" key="2">
    <source>
        <dbReference type="EMBL" id="EGO21214.1"/>
    </source>
</evidence>
<dbReference type="AlphaFoldDB" id="F8P6Z8"/>
<sequence length="551" mass="60876">MATPRGILRFTPHTFRVSNSSHDVRASPRKRQKTDLAHKWEMASQMMLNVEEEENDGLPNILSSFDGSFSAVKNKQKSLIKRDAKGKGKLVETNIDVDMDRWSPPPCDPTLQIPGELVLARPPRNNKFWPAKLIAYIPPTKATQKSKFTVKFLDELEYDLTRDRFYTSEEPGFVDCELGKFESEMKDANDDDESASESEATGEGRGRHRAESPVPKSPIPEDFEGLGMREQLAYVKPVLSAVLNELYAPALDRHRRFLKGGAARDSLQEGAAVRGTLSPAEIRKLQSHLCEWVLREEKRAKVMIDVGEQNVNGIGIEPSVQVETQSANGPAEVPVEEGEVPMSQGNIVEVAKVEPPSAQDVQSQPLAAEEALIVDEQPPPAAAPETLEQLGDSLSAEPQAIPELSMVDKHEDHEAKETDANSVVASLPRTESCYPPRQRGCEGYEALSGVEKLSYCANILLPEAVHQILLWRTGERTSVDLLSADEEKKLHDAGVSMANEQDWVFGILHLRDAQARLRDGIRESKAIVPPVAPAATGGTRSRPRRATVSRR</sequence>
<dbReference type="GeneID" id="18820750"/>
<reference evidence="2" key="1">
    <citation type="submission" date="2011-04" db="EMBL/GenBank/DDBJ databases">
        <title>Evolution of plant cell wall degrading machinery underlies the functional diversity of forest fungi.</title>
        <authorList>
            <consortium name="US DOE Joint Genome Institute (JGI-PGF)"/>
            <person name="Eastwood D.C."/>
            <person name="Floudas D."/>
            <person name="Binder M."/>
            <person name="Majcherczyk A."/>
            <person name="Schneider P."/>
            <person name="Aerts A."/>
            <person name="Asiegbu F.O."/>
            <person name="Baker S.E."/>
            <person name="Barry K."/>
            <person name="Bendiksby M."/>
            <person name="Blumentritt M."/>
            <person name="Coutinho P.M."/>
            <person name="Cullen D."/>
            <person name="Cullen D."/>
            <person name="Gathman A."/>
            <person name="Goodell B."/>
            <person name="Henrissat B."/>
            <person name="Ihrmark K."/>
            <person name="Kauserud H."/>
            <person name="Kohler A."/>
            <person name="LaButti K."/>
            <person name="Lapidus A."/>
            <person name="Lavin J.L."/>
            <person name="Lee Y.-H."/>
            <person name="Lindquist E."/>
            <person name="Lilly W."/>
            <person name="Lucas S."/>
            <person name="Morin E."/>
            <person name="Murat C."/>
            <person name="Oguiza J.A."/>
            <person name="Park J."/>
            <person name="Pisabarro A.G."/>
            <person name="Riley R."/>
            <person name="Rosling A."/>
            <person name="Salamov A."/>
            <person name="Schmidt O."/>
            <person name="Schmutz J."/>
            <person name="Skrede I."/>
            <person name="Stenlid J."/>
            <person name="Wiebenga A."/>
            <person name="Xie X."/>
            <person name="Kues U."/>
            <person name="Hibbett D.S."/>
            <person name="Hoffmeister D."/>
            <person name="Hogberg N."/>
            <person name="Martin F."/>
            <person name="Grigoriev I.V."/>
            <person name="Watkinson S.C."/>
        </authorList>
    </citation>
    <scope>NUCLEOTIDE SEQUENCE</scope>
    <source>
        <strain evidence="2">S7.9</strain>
    </source>
</reference>
<gene>
    <name evidence="2" type="ORF">SERLADRAFT_476129</name>
</gene>
<dbReference type="OrthoDB" id="2505887at2759"/>
<accession>F8P6Z8</accession>
<feature type="region of interest" description="Disordered" evidence="1">
    <location>
        <begin position="529"/>
        <end position="551"/>
    </location>
</feature>
<evidence type="ECO:0008006" key="3">
    <source>
        <dbReference type="Google" id="ProtNLM"/>
    </source>
</evidence>